<dbReference type="UniPathway" id="UPA00056">
    <property type="reaction ID" value="UER00095"/>
</dbReference>
<dbReference type="PANTHER" id="PTHR43181">
    <property type="entry name" value="2-C-METHYL-D-ERYTHRITOL 2,4-CYCLODIPHOSPHATE SYNTHASE, CHLOROPLASTIC"/>
    <property type="match status" value="1"/>
</dbReference>
<dbReference type="EC" id="4.6.1.12" evidence="3 7"/>
<dbReference type="InterPro" id="IPR003526">
    <property type="entry name" value="MECDP_synthase"/>
</dbReference>
<dbReference type="PROSITE" id="PS01350">
    <property type="entry name" value="ISPF"/>
    <property type="match status" value="1"/>
</dbReference>
<feature type="domain" description="2-C-methyl-D-erythritol 2,4-cyclodiphosphate synthase" evidence="9">
    <location>
        <begin position="16"/>
        <end position="169"/>
    </location>
</feature>
<evidence type="ECO:0000256" key="4">
    <source>
        <dbReference type="ARBA" id="ARBA00022723"/>
    </source>
</evidence>
<name>A0A7C4AT10_9BACT</name>
<evidence type="ECO:0000256" key="6">
    <source>
        <dbReference type="ARBA" id="ARBA00023239"/>
    </source>
</evidence>
<dbReference type="SUPFAM" id="SSF69765">
    <property type="entry name" value="IpsF-like"/>
    <property type="match status" value="1"/>
</dbReference>
<comment type="pathway">
    <text evidence="2 7">Isoprenoid biosynthesis; isopentenyl diphosphate biosynthesis via DXP pathway; isopentenyl diphosphate from 1-deoxy-D-xylulose 5-phosphate: step 4/6.</text>
</comment>
<dbReference type="Gene3D" id="3.30.1330.50">
    <property type="entry name" value="2-C-methyl-D-erythritol 2,4-cyclodiphosphate synthase"/>
    <property type="match status" value="1"/>
</dbReference>
<feature type="binding site" evidence="7">
    <location>
        <position position="25"/>
    </location>
    <ligand>
        <name>a divalent metal cation</name>
        <dbReference type="ChEBI" id="CHEBI:60240"/>
    </ligand>
</feature>
<accession>A0A7C4AT10</accession>
<dbReference type="Pfam" id="PF02542">
    <property type="entry name" value="YgbB"/>
    <property type="match status" value="1"/>
</dbReference>
<dbReference type="InterPro" id="IPR036571">
    <property type="entry name" value="MECDP_synthase_sf"/>
</dbReference>
<comment type="similarity">
    <text evidence="7 8">Belongs to the IspF family.</text>
</comment>
<evidence type="ECO:0000256" key="3">
    <source>
        <dbReference type="ARBA" id="ARBA00012579"/>
    </source>
</evidence>
<comment type="function">
    <text evidence="7">Involved in the biosynthesis of isopentenyl diphosphate (IPP) and dimethylallyl diphosphate (DMAPP), two major building blocks of isoprenoid compounds. Catalyzes the conversion of 4-diphosphocytidyl-2-C-methyl-D-erythritol 2-phosphate (CDP-ME2P) to 2-C-methyl-D-erythritol 2,4-cyclodiphosphate (ME-CPP) with a corresponding release of cytidine 5-monophosphate (CMP).</text>
</comment>
<comment type="subunit">
    <text evidence="7">Homotrimer.</text>
</comment>
<keyword evidence="5 7" id="KW-0414">Isoprene biosynthesis</keyword>
<sequence length="176" mass="18848">MRYTSQHSVPREEIVLRIGQGFDFHALKAGRRLVLGGIVIDYDKGLEGHSDADVLTHAIIDALLGGAGLGDIGMHFPDDDPSYKDANSIDLLKEVCLWIRNRGFEVSNVDATVFAQEPKLSPYRQAIEEKLATAMGIAPDCMNLKATTTERLGFVGRGEGIGSSAAALLRPAGGAV</sequence>
<feature type="binding site" evidence="7">
    <location>
        <position position="57"/>
    </location>
    <ligand>
        <name>a divalent metal cation</name>
        <dbReference type="ChEBI" id="CHEBI:60240"/>
    </ligand>
</feature>
<feature type="binding site" evidence="7">
    <location>
        <begin position="49"/>
        <end position="50"/>
    </location>
    <ligand>
        <name>4-CDP-2-C-methyl-D-erythritol 2-phosphate</name>
        <dbReference type="ChEBI" id="CHEBI:57919"/>
    </ligand>
</feature>
<feature type="binding site" evidence="7">
    <location>
        <position position="157"/>
    </location>
    <ligand>
        <name>4-CDP-2-C-methyl-D-erythritol 2-phosphate</name>
        <dbReference type="ChEBI" id="CHEBI:57919"/>
    </ligand>
</feature>
<feature type="binding site" evidence="7">
    <location>
        <begin position="147"/>
        <end position="150"/>
    </location>
    <ligand>
        <name>4-CDP-2-C-methyl-D-erythritol 2-phosphate</name>
        <dbReference type="ChEBI" id="CHEBI:57919"/>
    </ligand>
</feature>
<feature type="site" description="Transition state stabilizer" evidence="7">
    <location>
        <position position="148"/>
    </location>
</feature>
<comment type="caution">
    <text evidence="10">The sequence shown here is derived from an EMBL/GenBank/DDBJ whole genome shotgun (WGS) entry which is preliminary data.</text>
</comment>
<dbReference type="EMBL" id="DTGT01000326">
    <property type="protein sequence ID" value="HGH61639.1"/>
    <property type="molecule type" value="Genomic_DNA"/>
</dbReference>
<dbReference type="CDD" id="cd00554">
    <property type="entry name" value="MECDP_synthase"/>
    <property type="match status" value="1"/>
</dbReference>
<feature type="binding site" evidence="7">
    <location>
        <begin position="71"/>
        <end position="73"/>
    </location>
    <ligand>
        <name>4-CDP-2-C-methyl-D-erythritol 2-phosphate</name>
        <dbReference type="ChEBI" id="CHEBI:57919"/>
    </ligand>
</feature>
<evidence type="ECO:0000259" key="9">
    <source>
        <dbReference type="Pfam" id="PF02542"/>
    </source>
</evidence>
<comment type="caution">
    <text evidence="7">Lacks conserved residue(s) required for the propagation of feature annotation.</text>
</comment>
<dbReference type="GO" id="GO:0008685">
    <property type="term" value="F:2-C-methyl-D-erythritol 2,4-cyclodiphosphate synthase activity"/>
    <property type="evidence" value="ECO:0007669"/>
    <property type="project" value="UniProtKB-UniRule"/>
</dbReference>
<dbReference type="FunFam" id="3.30.1330.50:FF:000003">
    <property type="entry name" value="2-C-methyl-D-erythritol 2,4-cyclodiphosphate synthase"/>
    <property type="match status" value="1"/>
</dbReference>
<feature type="binding site" evidence="7">
    <location>
        <position position="154"/>
    </location>
    <ligand>
        <name>4-CDP-2-C-methyl-D-erythritol 2-phosphate</name>
        <dbReference type="ChEBI" id="CHEBI:57919"/>
    </ligand>
</feature>
<feature type="binding site" evidence="7">
    <location>
        <position position="23"/>
    </location>
    <ligand>
        <name>a divalent metal cation</name>
        <dbReference type="ChEBI" id="CHEBI:60240"/>
    </ligand>
</feature>
<comment type="cofactor">
    <cofactor evidence="7">
        <name>a divalent metal cation</name>
        <dbReference type="ChEBI" id="CHEBI:60240"/>
    </cofactor>
    <text evidence="7">Binds 1 divalent metal cation per subunit.</text>
</comment>
<dbReference type="InterPro" id="IPR020555">
    <property type="entry name" value="MECDP_synthase_CS"/>
</dbReference>
<protein>
    <recommendedName>
        <fullName evidence="3 7">2-C-methyl-D-erythritol 2,4-cyclodiphosphate synthase</fullName>
        <shortName evidence="7">MECDP-synthase</shortName>
        <shortName evidence="7">MECPP-synthase</shortName>
        <shortName evidence="7">MECPS</shortName>
        <ecNumber evidence="3 7">4.6.1.12</ecNumber>
    </recommendedName>
</protein>
<feature type="binding site" evidence="7">
    <location>
        <begin position="76"/>
        <end position="80"/>
    </location>
    <ligand>
        <name>4-CDP-2-C-methyl-D-erythritol 2-phosphate</name>
        <dbReference type="ChEBI" id="CHEBI:57919"/>
    </ligand>
</feature>
<dbReference type="NCBIfam" id="TIGR00151">
    <property type="entry name" value="ispF"/>
    <property type="match status" value="1"/>
</dbReference>
<dbReference type="PANTHER" id="PTHR43181:SF1">
    <property type="entry name" value="2-C-METHYL-D-ERYTHRITOL 2,4-CYCLODIPHOSPHATE SYNTHASE, CHLOROPLASTIC"/>
    <property type="match status" value="1"/>
</dbReference>
<dbReference type="GO" id="GO:0046872">
    <property type="term" value="F:metal ion binding"/>
    <property type="evidence" value="ECO:0007669"/>
    <property type="project" value="UniProtKB-KW"/>
</dbReference>
<feature type="site" description="Transition state stabilizer" evidence="7">
    <location>
        <position position="49"/>
    </location>
</feature>
<dbReference type="GO" id="GO:0016114">
    <property type="term" value="P:terpenoid biosynthetic process"/>
    <property type="evidence" value="ECO:0007669"/>
    <property type="project" value="InterPro"/>
</dbReference>
<dbReference type="GO" id="GO:0019288">
    <property type="term" value="P:isopentenyl diphosphate biosynthetic process, methylerythritol 4-phosphate pathway"/>
    <property type="evidence" value="ECO:0007669"/>
    <property type="project" value="UniProtKB-UniRule"/>
</dbReference>
<evidence type="ECO:0000256" key="7">
    <source>
        <dbReference type="HAMAP-Rule" id="MF_00107"/>
    </source>
</evidence>
<evidence type="ECO:0000313" key="10">
    <source>
        <dbReference type="EMBL" id="HGH61639.1"/>
    </source>
</evidence>
<keyword evidence="4 7" id="KW-0479">Metal-binding</keyword>
<evidence type="ECO:0000256" key="8">
    <source>
        <dbReference type="RuleBase" id="RU004395"/>
    </source>
</evidence>
<proteinExistence type="inferred from homology"/>
<dbReference type="AlphaFoldDB" id="A0A7C4AT10"/>
<feature type="binding site" evidence="7">
    <location>
        <begin position="23"/>
        <end position="25"/>
    </location>
    <ligand>
        <name>4-CDP-2-C-methyl-D-erythritol 2-phosphate</name>
        <dbReference type="ChEBI" id="CHEBI:57919"/>
    </ligand>
</feature>
<evidence type="ECO:0000256" key="2">
    <source>
        <dbReference type="ARBA" id="ARBA00004709"/>
    </source>
</evidence>
<reference evidence="10" key="1">
    <citation type="journal article" date="2020" name="mSystems">
        <title>Genome- and Community-Level Interaction Insights into Carbon Utilization and Element Cycling Functions of Hydrothermarchaeota in Hydrothermal Sediment.</title>
        <authorList>
            <person name="Zhou Z."/>
            <person name="Liu Y."/>
            <person name="Xu W."/>
            <person name="Pan J."/>
            <person name="Luo Z.H."/>
            <person name="Li M."/>
        </authorList>
    </citation>
    <scope>NUCLEOTIDE SEQUENCE [LARGE SCALE GENOMIC DNA]</scope>
    <source>
        <strain evidence="10">SpSt-769</strain>
    </source>
</reference>
<comment type="catalytic activity">
    <reaction evidence="1 7 8">
        <text>4-CDP-2-C-methyl-D-erythritol 2-phosphate = 2-C-methyl-D-erythritol 2,4-cyclic diphosphate + CMP</text>
        <dbReference type="Rhea" id="RHEA:23864"/>
        <dbReference type="ChEBI" id="CHEBI:57919"/>
        <dbReference type="ChEBI" id="CHEBI:58483"/>
        <dbReference type="ChEBI" id="CHEBI:60377"/>
        <dbReference type="EC" id="4.6.1.12"/>
    </reaction>
</comment>
<gene>
    <name evidence="7" type="primary">ispF</name>
    <name evidence="10" type="ORF">ENV54_10115</name>
</gene>
<keyword evidence="6 7" id="KW-0456">Lyase</keyword>
<evidence type="ECO:0000256" key="1">
    <source>
        <dbReference type="ARBA" id="ARBA00000200"/>
    </source>
</evidence>
<dbReference type="HAMAP" id="MF_00107">
    <property type="entry name" value="IspF"/>
    <property type="match status" value="1"/>
</dbReference>
<evidence type="ECO:0000256" key="5">
    <source>
        <dbReference type="ARBA" id="ARBA00023229"/>
    </source>
</evidence>
<organism evidence="10">
    <name type="scientific">Desulfomonile tiedjei</name>
    <dbReference type="NCBI Taxonomy" id="2358"/>
    <lineage>
        <taxon>Bacteria</taxon>
        <taxon>Pseudomonadati</taxon>
        <taxon>Thermodesulfobacteriota</taxon>
        <taxon>Desulfomonilia</taxon>
        <taxon>Desulfomonilales</taxon>
        <taxon>Desulfomonilaceae</taxon>
        <taxon>Desulfomonile</taxon>
    </lineage>
</organism>